<evidence type="ECO:0000256" key="1">
    <source>
        <dbReference type="SAM" id="MobiDB-lite"/>
    </source>
</evidence>
<dbReference type="RefSeq" id="XP_041218559.1">
    <property type="nucleotide sequence ID" value="XM_041372794.1"/>
</dbReference>
<comment type="caution">
    <text evidence="2">The sequence shown here is derived from an EMBL/GenBank/DDBJ whole genome shotgun (WGS) entry which is preliminary data.</text>
</comment>
<dbReference type="Proteomes" id="UP001195769">
    <property type="component" value="Unassembled WGS sequence"/>
</dbReference>
<name>A0AAD4DUA3_9AGAM</name>
<evidence type="ECO:0000313" key="3">
    <source>
        <dbReference type="Proteomes" id="UP001195769"/>
    </source>
</evidence>
<accession>A0AAD4DUA3</accession>
<reference evidence="2" key="1">
    <citation type="journal article" date="2020" name="New Phytol.">
        <title>Comparative genomics reveals dynamic genome evolution in host specialist ectomycorrhizal fungi.</title>
        <authorList>
            <person name="Lofgren L.A."/>
            <person name="Nguyen N.H."/>
            <person name="Vilgalys R."/>
            <person name="Ruytinx J."/>
            <person name="Liao H.L."/>
            <person name="Branco S."/>
            <person name="Kuo A."/>
            <person name="LaButti K."/>
            <person name="Lipzen A."/>
            <person name="Andreopoulos W."/>
            <person name="Pangilinan J."/>
            <person name="Riley R."/>
            <person name="Hundley H."/>
            <person name="Na H."/>
            <person name="Barry K."/>
            <person name="Grigoriev I.V."/>
            <person name="Stajich J.E."/>
            <person name="Kennedy P.G."/>
        </authorList>
    </citation>
    <scope>NUCLEOTIDE SEQUENCE</scope>
    <source>
        <strain evidence="2">FC203</strain>
    </source>
</reference>
<sequence>MLHPSVVSFPNTKHSSREPTPTEWERLGVNVSRVRRLVSIDGFNDAAKLFRGPVLRRRTDGIGSALDLFCPILRPDIIGHVLKRLFEQFPPTTLFPNLCELHFEAVFGLLEHSSKFWLLRQFISPRLQALRFDVTGIPMHKWRNYLLLFPQKRTVCAN</sequence>
<evidence type="ECO:0000313" key="2">
    <source>
        <dbReference type="EMBL" id="KAG1892983.1"/>
    </source>
</evidence>
<organism evidence="2 3">
    <name type="scientific">Suillus fuscotomentosus</name>
    <dbReference type="NCBI Taxonomy" id="1912939"/>
    <lineage>
        <taxon>Eukaryota</taxon>
        <taxon>Fungi</taxon>
        <taxon>Dikarya</taxon>
        <taxon>Basidiomycota</taxon>
        <taxon>Agaricomycotina</taxon>
        <taxon>Agaricomycetes</taxon>
        <taxon>Agaricomycetidae</taxon>
        <taxon>Boletales</taxon>
        <taxon>Suillineae</taxon>
        <taxon>Suillaceae</taxon>
        <taxon>Suillus</taxon>
    </lineage>
</organism>
<keyword evidence="3" id="KW-1185">Reference proteome</keyword>
<dbReference type="EMBL" id="JABBWK010000111">
    <property type="protein sequence ID" value="KAG1892983.1"/>
    <property type="molecule type" value="Genomic_DNA"/>
</dbReference>
<dbReference type="GeneID" id="64667092"/>
<dbReference type="AlphaFoldDB" id="A0AAD4DUA3"/>
<feature type="region of interest" description="Disordered" evidence="1">
    <location>
        <begin position="1"/>
        <end position="22"/>
    </location>
</feature>
<protein>
    <submittedName>
        <fullName evidence="2">Uncharacterized protein</fullName>
    </submittedName>
</protein>
<proteinExistence type="predicted"/>
<gene>
    <name evidence="2" type="ORF">F5891DRAFT_68722</name>
</gene>